<dbReference type="EMBL" id="SLXH01000014">
    <property type="protein sequence ID" value="TCP17093.1"/>
    <property type="molecule type" value="Genomic_DNA"/>
</dbReference>
<evidence type="ECO:0000313" key="3">
    <source>
        <dbReference type="Proteomes" id="UP000295182"/>
    </source>
</evidence>
<sequence length="217" mass="24022">MAQEMRTTCLLRHAQQQACRYRTSQPDAGGAWLLPPQRKKTADKGKPCRSMTGRKAPANATICCAPSPVRYIPCHPAKLSQIPRATGRAGVFQDIDHCDAQQSGDGQLQAIGTADLAQYAKRPPDCDGQYQHHAPGCAACPLVQYADQEPLFSQGKARRCTEYTGQCAILGQGIPGQYTQQGNQRPGERGKRWMGWRRRRSRQRHASHHSVRHLTAP</sequence>
<evidence type="ECO:0000313" key="2">
    <source>
        <dbReference type="EMBL" id="TCP17093.1"/>
    </source>
</evidence>
<evidence type="ECO:0000256" key="1">
    <source>
        <dbReference type="SAM" id="MobiDB-lite"/>
    </source>
</evidence>
<feature type="compositionally biased region" description="Basic residues" evidence="1">
    <location>
        <begin position="192"/>
        <end position="217"/>
    </location>
</feature>
<comment type="caution">
    <text evidence="2">The sequence shown here is derived from an EMBL/GenBank/DDBJ whole genome shotgun (WGS) entry which is preliminary data.</text>
</comment>
<gene>
    <name evidence="2" type="ORF">EV674_11448</name>
</gene>
<accession>A0A4R2N803</accession>
<name>A0A4R2N803_9BURK</name>
<proteinExistence type="predicted"/>
<reference evidence="2 3" key="1">
    <citation type="submission" date="2019-03" db="EMBL/GenBank/DDBJ databases">
        <title>Genomic Encyclopedia of Type Strains, Phase IV (KMG-IV): sequencing the most valuable type-strain genomes for metagenomic binning, comparative biology and taxonomic classification.</title>
        <authorList>
            <person name="Goeker M."/>
        </authorList>
    </citation>
    <scope>NUCLEOTIDE SEQUENCE [LARGE SCALE GENOMIC DNA]</scope>
    <source>
        <strain evidence="2 3">DSM 1837</strain>
    </source>
</reference>
<feature type="region of interest" description="Disordered" evidence="1">
    <location>
        <begin position="178"/>
        <end position="217"/>
    </location>
</feature>
<dbReference type="Proteomes" id="UP000295182">
    <property type="component" value="Unassembled WGS sequence"/>
</dbReference>
<protein>
    <submittedName>
        <fullName evidence="2">Uncharacterized protein</fullName>
    </submittedName>
</protein>
<dbReference type="AlphaFoldDB" id="A0A4R2N803"/>
<keyword evidence="3" id="KW-1185">Reference proteome</keyword>
<organism evidence="2 3">
    <name type="scientific">Simplicispira metamorpha</name>
    <dbReference type="NCBI Taxonomy" id="80881"/>
    <lineage>
        <taxon>Bacteria</taxon>
        <taxon>Pseudomonadati</taxon>
        <taxon>Pseudomonadota</taxon>
        <taxon>Betaproteobacteria</taxon>
        <taxon>Burkholderiales</taxon>
        <taxon>Comamonadaceae</taxon>
        <taxon>Simplicispira</taxon>
    </lineage>
</organism>